<comment type="similarity">
    <text evidence="2">Belongs to the NRDE2 family.</text>
</comment>
<evidence type="ECO:0008006" key="7">
    <source>
        <dbReference type="Google" id="ProtNLM"/>
    </source>
</evidence>
<protein>
    <recommendedName>
        <fullName evidence="7">DUF1740-domain-containing protein</fullName>
    </recommendedName>
</protein>
<feature type="compositionally biased region" description="Basic residues" evidence="4">
    <location>
        <begin position="49"/>
        <end position="58"/>
    </location>
</feature>
<dbReference type="OrthoDB" id="297219at2759"/>
<dbReference type="eggNOG" id="KOG1972">
    <property type="taxonomic scope" value="Eukaryota"/>
</dbReference>
<dbReference type="GO" id="GO:0031048">
    <property type="term" value="P:regulatory ncRNA-mediated heterochromatin formation"/>
    <property type="evidence" value="ECO:0007669"/>
    <property type="project" value="TreeGrafter"/>
</dbReference>
<evidence type="ECO:0000256" key="4">
    <source>
        <dbReference type="SAM" id="MobiDB-lite"/>
    </source>
</evidence>
<keyword evidence="3" id="KW-0539">Nucleus</keyword>
<sequence>MSASNVPKFASFRPKPVPTNSEPDEAKSKPRAEARHRSRGCDEKEEGKRHHRRYRSRERTRPSVQAIEKAPVSRVSPEPGSPEVFIVDRKGDVNNLVYGSVHRWTVPPFYRYGSGYVLGASLDLKIDRNFVEDKGVVLSNFGDSKPSSREKYVFSRVEREKPRLLKIRPEATVADPVALESDFVPLQARRGKKRKRGEDVGSSSDEEKRDYRSIHSKKKDNTQPLDEDLRYATESDCSDSDAGRIIKEDDSLRQKNVELSRKVEECPLDIEAWLALIEHQDLLMTAGDNGRRVTTAEIKSTADIKIHMYEKALENSRSLEDRERLLLGLMAEGAKIWEVKTQADRWERISRENIDSLFLWTSYLNFKQTNFSTFRYDEVKGVLLDRIKVLKNVVESTAEDAGATTLYEQLLYVVLRSTLFMRESGYTELAISIWEGLLEMNFNSPQQQVVKPKLTDSFKDFWESEVARIGEDGSLGWDHFFASSGDDVEVPNTLVDETNDPLDNSNIFQTWVTAERIRMKCSQIPARTMDEVVEDDPYRVIMFSDIEDFMLQLPPQSEELRQLCIDAFLLFCRLPPMTTVDSDVSRKWSNDAFIRDELLECSPTWIKKEYFTTRHNESDDVGTPSFLRTSFPNCFGSSELLFGSGLAGNYYFGAPNMTTESAPACPLQARYEGNNSPVSQVWISNVLKQLIQARFTEDLAEYYLAFEFHISPSTIKKISKGLLKQHPSSLRLYNAYAMIEWARGNKDLANTVFTASISTSTSISTSSILLWRNWVWLHILSSSHTSALHLLLDIPSGTPNPKTTLTPALLLKTRQHLLSTRDYLTSTLAYPLAALYTDCLALLAYLTSPPTSEPQSSTQGSILPALSHYTTFSSTLLARPNHPAARAAHEQTLQFSARLLHHHTRAGGPFRPSLLRTHLTSSCLAHFPRNTIFLSLYAWTESLSRLRTDNRVRSLLATSILTPATDAPSSRLFAISHELQHGTIHAAKAAFEHALRAPGVSSSAGLWKLYLLFCLEREEFRASAKEVWYRCLRACPWAKELYLCGLEIDHIPGLDWEEKRGTWRVMGEKEVRVHVDLEDRFEEILGDAGGAQKRVASR</sequence>
<reference evidence="5 6" key="1">
    <citation type="journal article" date="2012" name="BMC Genomics">
        <title>Sequencing the genome of Marssonina brunnea reveals fungus-poplar co-evolution.</title>
        <authorList>
            <person name="Zhu S."/>
            <person name="Cao Y.-Z."/>
            <person name="Jiang C."/>
            <person name="Tan B.-Y."/>
            <person name="Wang Z."/>
            <person name="Feng S."/>
            <person name="Zhang L."/>
            <person name="Su X.-H."/>
            <person name="Brejova B."/>
            <person name="Vinar T."/>
            <person name="Xu M."/>
            <person name="Wang M.-X."/>
            <person name="Zhang S.-G."/>
            <person name="Huang M.-R."/>
            <person name="Wu R."/>
            <person name="Zhou Y."/>
        </authorList>
    </citation>
    <scope>NUCLEOTIDE SEQUENCE [LARGE SCALE GENOMIC DNA]</scope>
    <source>
        <strain evidence="5 6">MB_m1</strain>
    </source>
</reference>
<evidence type="ECO:0000256" key="2">
    <source>
        <dbReference type="ARBA" id="ARBA00009265"/>
    </source>
</evidence>
<dbReference type="Proteomes" id="UP000006753">
    <property type="component" value="Unassembled WGS sequence"/>
</dbReference>
<gene>
    <name evidence="5" type="ORF">MBM_01218</name>
</gene>
<feature type="region of interest" description="Disordered" evidence="4">
    <location>
        <begin position="188"/>
        <end position="242"/>
    </location>
</feature>
<evidence type="ECO:0000256" key="1">
    <source>
        <dbReference type="ARBA" id="ARBA00004123"/>
    </source>
</evidence>
<comment type="subcellular location">
    <subcellularLocation>
        <location evidence="1">Nucleus</location>
    </subcellularLocation>
</comment>
<dbReference type="EMBL" id="JH921429">
    <property type="protein sequence ID" value="EKD20536.1"/>
    <property type="molecule type" value="Genomic_DNA"/>
</dbReference>
<dbReference type="InterPro" id="IPR013633">
    <property type="entry name" value="NRDE-2"/>
</dbReference>
<dbReference type="OMA" id="MRDKELH"/>
<dbReference type="HOGENOM" id="CLU_007550_0_0_1"/>
<feature type="compositionally biased region" description="Basic and acidic residues" evidence="4">
    <location>
        <begin position="24"/>
        <end position="48"/>
    </location>
</feature>
<dbReference type="KEGG" id="mbe:MBM_01218"/>
<proteinExistence type="inferred from homology"/>
<accession>K1X5X5</accession>
<dbReference type="GO" id="GO:1902369">
    <property type="term" value="P:negative regulation of RNA catabolic process"/>
    <property type="evidence" value="ECO:0007669"/>
    <property type="project" value="TreeGrafter"/>
</dbReference>
<dbReference type="PANTHER" id="PTHR13471:SF0">
    <property type="entry name" value="NUCLEAR EXOSOME REGULATOR NRDE2"/>
    <property type="match status" value="1"/>
</dbReference>
<feature type="region of interest" description="Disordered" evidence="4">
    <location>
        <begin position="1"/>
        <end position="80"/>
    </location>
</feature>
<evidence type="ECO:0000313" key="5">
    <source>
        <dbReference type="EMBL" id="EKD20536.1"/>
    </source>
</evidence>
<dbReference type="Pfam" id="PF08424">
    <property type="entry name" value="NRDE-2"/>
    <property type="match status" value="1"/>
</dbReference>
<evidence type="ECO:0000256" key="3">
    <source>
        <dbReference type="ARBA" id="ARBA00023242"/>
    </source>
</evidence>
<dbReference type="STRING" id="1072389.K1X5X5"/>
<evidence type="ECO:0000313" key="6">
    <source>
        <dbReference type="Proteomes" id="UP000006753"/>
    </source>
</evidence>
<dbReference type="PANTHER" id="PTHR13471">
    <property type="entry name" value="TETRATRICOPEPTIDE-LIKE HELICAL"/>
    <property type="match status" value="1"/>
</dbReference>
<dbReference type="GeneID" id="18757153"/>
<dbReference type="InParanoid" id="K1X5X5"/>
<dbReference type="AlphaFoldDB" id="K1X5X5"/>
<keyword evidence="6" id="KW-1185">Reference proteome</keyword>
<dbReference type="GO" id="GO:0071013">
    <property type="term" value="C:catalytic step 2 spliceosome"/>
    <property type="evidence" value="ECO:0007669"/>
    <property type="project" value="TreeGrafter"/>
</dbReference>
<name>K1X5X5_MARBU</name>
<organism evidence="5 6">
    <name type="scientific">Marssonina brunnea f. sp. multigermtubi (strain MB_m1)</name>
    <name type="common">Marssonina leaf spot fungus</name>
    <dbReference type="NCBI Taxonomy" id="1072389"/>
    <lineage>
        <taxon>Eukaryota</taxon>
        <taxon>Fungi</taxon>
        <taxon>Dikarya</taxon>
        <taxon>Ascomycota</taxon>
        <taxon>Pezizomycotina</taxon>
        <taxon>Leotiomycetes</taxon>
        <taxon>Helotiales</taxon>
        <taxon>Drepanopezizaceae</taxon>
        <taxon>Drepanopeziza</taxon>
    </lineage>
</organism>